<dbReference type="RefSeq" id="WP_010756909.1">
    <property type="nucleotide sequence ID" value="NZ_ASWD01000001.1"/>
</dbReference>
<evidence type="ECO:0000313" key="1">
    <source>
        <dbReference type="EMBL" id="EOH94180.1"/>
    </source>
</evidence>
<dbReference type="Proteomes" id="UP000013782">
    <property type="component" value="Unassembled WGS sequence"/>
</dbReference>
<reference evidence="1 2" key="1">
    <citation type="submission" date="2013-02" db="EMBL/GenBank/DDBJ databases">
        <title>The Genome Sequence of Enterococcus pallens BAA-351.</title>
        <authorList>
            <consortium name="The Broad Institute Genome Sequencing Platform"/>
            <consortium name="The Broad Institute Genome Sequencing Center for Infectious Disease"/>
            <person name="Earl A.M."/>
            <person name="Gilmore M.S."/>
            <person name="Lebreton F."/>
            <person name="Walker B."/>
            <person name="Young S.K."/>
            <person name="Zeng Q."/>
            <person name="Gargeya S."/>
            <person name="Fitzgerald M."/>
            <person name="Haas B."/>
            <person name="Abouelleil A."/>
            <person name="Alvarado L."/>
            <person name="Arachchi H.M."/>
            <person name="Berlin A.M."/>
            <person name="Chapman S.B."/>
            <person name="Dewar J."/>
            <person name="Goldberg J."/>
            <person name="Griggs A."/>
            <person name="Gujja S."/>
            <person name="Hansen M."/>
            <person name="Howarth C."/>
            <person name="Imamovic A."/>
            <person name="Larimer J."/>
            <person name="McCowan C."/>
            <person name="Murphy C."/>
            <person name="Neiman D."/>
            <person name="Pearson M."/>
            <person name="Priest M."/>
            <person name="Roberts A."/>
            <person name="Saif S."/>
            <person name="Shea T."/>
            <person name="Sisk P."/>
            <person name="Sykes S."/>
            <person name="Wortman J."/>
            <person name="Nusbaum C."/>
            <person name="Birren B."/>
        </authorList>
    </citation>
    <scope>NUCLEOTIDE SEQUENCE [LARGE SCALE GENOMIC DNA]</scope>
    <source>
        <strain evidence="1 2">ATCC BAA-351</strain>
    </source>
</reference>
<dbReference type="PATRIC" id="fig|1158607.3.peg.1884"/>
<name>R2SFN4_9ENTE</name>
<dbReference type="EMBL" id="AJAQ01000015">
    <property type="protein sequence ID" value="EOH94180.1"/>
    <property type="molecule type" value="Genomic_DNA"/>
</dbReference>
<accession>R2SFN4</accession>
<dbReference type="HOGENOM" id="CLU_094517_0_0_9"/>
<protein>
    <submittedName>
        <fullName evidence="1">Uncharacterized protein</fullName>
    </submittedName>
</protein>
<sequence>MSKKREFEGKVLGEGMSEDWEYFLDTTPMFNYWNMEEIHLVCPIPRNNGSLVIQDHQAYLVDEEPLEMIERFFATHRLMDYQLMRRTCKSLKGLPSQKVPIVNAHFALFPITRPEESTWLNPLTIFDATEKGSYTTVVLTNGLALKLSVVKKSLIALANKAVYSLATYRQDYSIFMKAEGHPLSYVSIPGTPFGRILNKQELLQDWLLTSGEFSKQYKLEEHLLWHESLYGEPPEIDS</sequence>
<proteinExistence type="predicted"/>
<organism evidence="1 2">
    <name type="scientific">Enterococcus pallens ATCC BAA-351</name>
    <dbReference type="NCBI Taxonomy" id="1158607"/>
    <lineage>
        <taxon>Bacteria</taxon>
        <taxon>Bacillati</taxon>
        <taxon>Bacillota</taxon>
        <taxon>Bacilli</taxon>
        <taxon>Lactobacillales</taxon>
        <taxon>Enterococcaceae</taxon>
        <taxon>Enterococcus</taxon>
    </lineage>
</organism>
<comment type="caution">
    <text evidence="1">The sequence shown here is derived from an EMBL/GenBank/DDBJ whole genome shotgun (WGS) entry which is preliminary data.</text>
</comment>
<dbReference type="eggNOG" id="ENOG5032DHS">
    <property type="taxonomic scope" value="Bacteria"/>
</dbReference>
<dbReference type="AlphaFoldDB" id="R2SFN4"/>
<gene>
    <name evidence="1" type="ORF">UAU_01915</name>
</gene>
<dbReference type="OrthoDB" id="2193581at2"/>
<evidence type="ECO:0000313" key="2">
    <source>
        <dbReference type="Proteomes" id="UP000013782"/>
    </source>
</evidence>
<dbReference type="GO" id="GO:0030420">
    <property type="term" value="P:establishment of competence for transformation"/>
    <property type="evidence" value="ECO:0007669"/>
    <property type="project" value="InterPro"/>
</dbReference>
<keyword evidence="2" id="KW-1185">Reference proteome</keyword>